<evidence type="ECO:0000313" key="2">
    <source>
        <dbReference type="Proteomes" id="UP000603865"/>
    </source>
</evidence>
<dbReference type="EMBL" id="BMQL01000019">
    <property type="protein sequence ID" value="GGR16729.1"/>
    <property type="molecule type" value="Genomic_DNA"/>
</dbReference>
<reference evidence="1" key="2">
    <citation type="submission" date="2020-09" db="EMBL/GenBank/DDBJ databases">
        <authorList>
            <person name="Sun Q."/>
            <person name="Ohkuma M."/>
        </authorList>
    </citation>
    <scope>NUCLEOTIDE SEQUENCE</scope>
    <source>
        <strain evidence="1">JCM 31311</strain>
    </source>
</reference>
<gene>
    <name evidence="1" type="ORF">GCM10008957_31710</name>
</gene>
<sequence length="116" mass="11771">MKFNTVEYASQDENALTFTLVPGAVQGDAVTLTGNGTAGRGADGDPFYGKLNLPEGDGKGAVSRDGIVIVKYTGALTAGYRQVTVDGAGKVKPAATTGRACWVIGVDGTYAAIDLG</sequence>
<dbReference type="Proteomes" id="UP000603865">
    <property type="component" value="Unassembled WGS sequence"/>
</dbReference>
<evidence type="ECO:0000313" key="1">
    <source>
        <dbReference type="EMBL" id="GGR16729.1"/>
    </source>
</evidence>
<name>A0A918CE88_9DEIO</name>
<protein>
    <submittedName>
        <fullName evidence="1">Uncharacterized protein</fullName>
    </submittedName>
</protein>
<proteinExistence type="predicted"/>
<keyword evidence="2" id="KW-1185">Reference proteome</keyword>
<accession>A0A918CE88</accession>
<organism evidence="1 2">
    <name type="scientific">Deinococcus ruber</name>
    <dbReference type="NCBI Taxonomy" id="1848197"/>
    <lineage>
        <taxon>Bacteria</taxon>
        <taxon>Thermotogati</taxon>
        <taxon>Deinococcota</taxon>
        <taxon>Deinococci</taxon>
        <taxon>Deinococcales</taxon>
        <taxon>Deinococcaceae</taxon>
        <taxon>Deinococcus</taxon>
    </lineage>
</organism>
<reference evidence="1" key="1">
    <citation type="journal article" date="2014" name="Int. J. Syst. Evol. Microbiol.">
        <title>Complete genome sequence of Corynebacterium casei LMG S-19264T (=DSM 44701T), isolated from a smear-ripened cheese.</title>
        <authorList>
            <consortium name="US DOE Joint Genome Institute (JGI-PGF)"/>
            <person name="Walter F."/>
            <person name="Albersmeier A."/>
            <person name="Kalinowski J."/>
            <person name="Ruckert C."/>
        </authorList>
    </citation>
    <scope>NUCLEOTIDE SEQUENCE</scope>
    <source>
        <strain evidence="1">JCM 31311</strain>
    </source>
</reference>
<dbReference type="RefSeq" id="WP_189091496.1">
    <property type="nucleotide sequence ID" value="NZ_BMQL01000019.1"/>
</dbReference>
<comment type="caution">
    <text evidence="1">The sequence shown here is derived from an EMBL/GenBank/DDBJ whole genome shotgun (WGS) entry which is preliminary data.</text>
</comment>
<dbReference type="AlphaFoldDB" id="A0A918CE88"/>